<evidence type="ECO:0000256" key="1">
    <source>
        <dbReference type="SAM" id="Coils"/>
    </source>
</evidence>
<accession>L2GYP4</accession>
<dbReference type="GeneID" id="19878104"/>
<keyword evidence="4" id="KW-1185">Reference proteome</keyword>
<reference evidence="4" key="1">
    <citation type="submission" date="2011-03" db="EMBL/GenBank/DDBJ databases">
        <title>The genome sequence of Vavraia culicis strain floridensis.</title>
        <authorList>
            <consortium name="The Broad Institute Genome Sequencing Platform"/>
            <person name="Cuomo C."/>
            <person name="Becnel J."/>
            <person name="Sanscrainte N."/>
            <person name="Young S.K."/>
            <person name="Zeng Q."/>
            <person name="Gargeya S."/>
            <person name="Fitzgerald M."/>
            <person name="Haas B."/>
            <person name="Abouelleil A."/>
            <person name="Alvarado L."/>
            <person name="Arachchi H.M."/>
            <person name="Berlin A."/>
            <person name="Chapman S.B."/>
            <person name="Gearin G."/>
            <person name="Goldberg J."/>
            <person name="Griggs A."/>
            <person name="Gujja S."/>
            <person name="Hansen M."/>
            <person name="Heiman D."/>
            <person name="Howarth C."/>
            <person name="Larimer J."/>
            <person name="Lui A."/>
            <person name="MacDonald P.J.P."/>
            <person name="McCowen C."/>
            <person name="Montmayeur A."/>
            <person name="Murphy C."/>
            <person name="Neiman D."/>
            <person name="Pearson M."/>
            <person name="Priest M."/>
            <person name="Roberts A."/>
            <person name="Saif S."/>
            <person name="Shea T."/>
            <person name="Sisk P."/>
            <person name="Stolte C."/>
            <person name="Sykes S."/>
            <person name="Wortman J."/>
            <person name="Nusbaum C."/>
            <person name="Birren B."/>
        </authorList>
    </citation>
    <scope>NUCLEOTIDE SEQUENCE [LARGE SCALE GENOMIC DNA]</scope>
    <source>
        <strain evidence="4">floridensis</strain>
    </source>
</reference>
<name>L2GYP4_VAVCU</name>
<dbReference type="EMBL" id="GL877405">
    <property type="protein sequence ID" value="ELA48378.1"/>
    <property type="molecule type" value="Genomic_DNA"/>
</dbReference>
<proteinExistence type="predicted"/>
<gene>
    <name evidence="3" type="ORF">VCUG_00214</name>
</gene>
<feature type="region of interest" description="Disordered" evidence="2">
    <location>
        <begin position="109"/>
        <end position="139"/>
    </location>
</feature>
<dbReference type="HOGENOM" id="CLU_970434_0_0_1"/>
<dbReference type="InParanoid" id="L2GYP4"/>
<keyword evidence="1" id="KW-0175">Coiled coil</keyword>
<organism evidence="3 4">
    <name type="scientific">Vavraia culicis (isolate floridensis)</name>
    <name type="common">Microsporidian parasite</name>
    <dbReference type="NCBI Taxonomy" id="948595"/>
    <lineage>
        <taxon>Eukaryota</taxon>
        <taxon>Fungi</taxon>
        <taxon>Fungi incertae sedis</taxon>
        <taxon>Microsporidia</taxon>
        <taxon>Pleistophoridae</taxon>
        <taxon>Vavraia</taxon>
    </lineage>
</organism>
<dbReference type="RefSeq" id="XP_008073233.1">
    <property type="nucleotide sequence ID" value="XM_008075042.1"/>
</dbReference>
<dbReference type="VEuPathDB" id="MicrosporidiaDB:VCUG_00214"/>
<dbReference type="Proteomes" id="UP000011081">
    <property type="component" value="Unassembled WGS sequence"/>
</dbReference>
<dbReference type="AlphaFoldDB" id="L2GYP4"/>
<evidence type="ECO:0000256" key="2">
    <source>
        <dbReference type="SAM" id="MobiDB-lite"/>
    </source>
</evidence>
<feature type="coiled-coil region" evidence="1">
    <location>
        <begin position="245"/>
        <end position="283"/>
    </location>
</feature>
<evidence type="ECO:0000313" key="4">
    <source>
        <dbReference type="Proteomes" id="UP000011081"/>
    </source>
</evidence>
<sequence length="287" mass="32771">MSPITNFFNSKDINKIIFVNDMRSFLYIVICYCGLYSRIKACISGKGTNKKRDSVRESVVPQHAKVYGKYFSGNRGERMHRICSSDSLNNPNASESMSEIAVHPWRANETTSSNRAYGAQQGASGSYNTASSGRNSQSRIRCEVATAREGDYDNLSRSRLYQSATDKSILSRVDEEPAQNLRQHEHEIPEEASNRCETGKKRDDMGTMCKNCHQRSAYCTIFTQKKGEPLIETTRQNKTPIKSTCDDELQTLQALQRRIDQKMRSLEEEINSIHSKLDRRKKNDKRM</sequence>
<protein>
    <submittedName>
        <fullName evidence="3">Uncharacterized protein</fullName>
    </submittedName>
</protein>
<evidence type="ECO:0000313" key="3">
    <source>
        <dbReference type="EMBL" id="ELA48378.1"/>
    </source>
</evidence>